<feature type="compositionally biased region" description="Low complexity" evidence="2">
    <location>
        <begin position="58"/>
        <end position="77"/>
    </location>
</feature>
<reference evidence="3" key="1">
    <citation type="submission" date="2019-06" db="EMBL/GenBank/DDBJ databases">
        <title>Genomics analysis of Aphanomyces spp. identifies a new class of oomycete effector associated with host adaptation.</title>
        <authorList>
            <person name="Gaulin E."/>
        </authorList>
    </citation>
    <scope>NUCLEOTIDE SEQUENCE</scope>
    <source>
        <strain evidence="3">CBS 578.67</strain>
    </source>
</reference>
<feature type="compositionally biased region" description="Polar residues" evidence="2">
    <location>
        <begin position="17"/>
        <end position="27"/>
    </location>
</feature>
<dbReference type="OrthoDB" id="3222at2759"/>
<feature type="non-terminal residue" evidence="3">
    <location>
        <position position="389"/>
    </location>
</feature>
<protein>
    <recommendedName>
        <fullName evidence="4">Lebercilin domain-containing protein</fullName>
    </recommendedName>
</protein>
<evidence type="ECO:0000256" key="1">
    <source>
        <dbReference type="SAM" id="Coils"/>
    </source>
</evidence>
<gene>
    <name evidence="3" type="ORF">As57867_012813</name>
</gene>
<organism evidence="3">
    <name type="scientific">Aphanomyces stellatus</name>
    <dbReference type="NCBI Taxonomy" id="120398"/>
    <lineage>
        <taxon>Eukaryota</taxon>
        <taxon>Sar</taxon>
        <taxon>Stramenopiles</taxon>
        <taxon>Oomycota</taxon>
        <taxon>Saprolegniomycetes</taxon>
        <taxon>Saprolegniales</taxon>
        <taxon>Verrucalvaceae</taxon>
        <taxon>Aphanomyces</taxon>
    </lineage>
</organism>
<comment type="caution">
    <text evidence="3">The sequence shown here is derived from an EMBL/GenBank/DDBJ whole genome shotgun (WGS) entry which is preliminary data.</text>
</comment>
<name>A0A6A4YK39_9STRA</name>
<feature type="region of interest" description="Disordered" evidence="2">
    <location>
        <begin position="17"/>
        <end position="78"/>
    </location>
</feature>
<keyword evidence="1" id="KW-0175">Coiled coil</keyword>
<dbReference type="EMBL" id="VJMH01005404">
    <property type="protein sequence ID" value="KAF0696395.1"/>
    <property type="molecule type" value="Genomic_DNA"/>
</dbReference>
<dbReference type="AlphaFoldDB" id="A0A6A4YK39"/>
<sequence>MSRPSGQVDIRNAYQLSAQAATPSTAFDPTYESPWCLRDSVGRSRPASARVEAHPPRTRSMSESPSSSTGRPTRPTSAQTRLLTTYGAQQTSPTDSTTAVITKQDLRRKRAEEYLSDRVRQIYNDVGRDSNRNVSKKSTNMYQEISSTSGSKQHTMRPYKGDLESLHDTVHALKFQLQQEAEKKTKFAARCRRLEQVVAMKDKKLEEALALHSQHGSYNSFQREQASRERAYNHMLGKLREKIDQQTNTLSAYEDTVNDLKASTKHTRLMELEEGLTQVAMELQLAHGRLEVQERQLVQCYKQLEDRSESAAQKTVKRLRTVVLTLNDDKKRLDKENRVLKAYIVAKERELATATAAAATAAVKSQPKPKPVSPIKRPAEPKELDLSML</sequence>
<evidence type="ECO:0000256" key="2">
    <source>
        <dbReference type="SAM" id="MobiDB-lite"/>
    </source>
</evidence>
<feature type="coiled-coil region" evidence="1">
    <location>
        <begin position="236"/>
        <end position="263"/>
    </location>
</feature>
<feature type="compositionally biased region" description="Basic and acidic residues" evidence="2">
    <location>
        <begin position="377"/>
        <end position="389"/>
    </location>
</feature>
<evidence type="ECO:0000313" key="3">
    <source>
        <dbReference type="EMBL" id="KAF0696395.1"/>
    </source>
</evidence>
<accession>A0A6A4YK39</accession>
<proteinExistence type="predicted"/>
<evidence type="ECO:0008006" key="4">
    <source>
        <dbReference type="Google" id="ProtNLM"/>
    </source>
</evidence>
<feature type="region of interest" description="Disordered" evidence="2">
    <location>
        <begin position="360"/>
        <end position="389"/>
    </location>
</feature>